<organism evidence="3">
    <name type="scientific">Rhizophora mucronata</name>
    <name type="common">Asiatic mangrove</name>
    <dbReference type="NCBI Taxonomy" id="61149"/>
    <lineage>
        <taxon>Eukaryota</taxon>
        <taxon>Viridiplantae</taxon>
        <taxon>Streptophyta</taxon>
        <taxon>Embryophyta</taxon>
        <taxon>Tracheophyta</taxon>
        <taxon>Spermatophyta</taxon>
        <taxon>Magnoliopsida</taxon>
        <taxon>eudicotyledons</taxon>
        <taxon>Gunneridae</taxon>
        <taxon>Pentapetalae</taxon>
        <taxon>rosids</taxon>
        <taxon>fabids</taxon>
        <taxon>Malpighiales</taxon>
        <taxon>Rhizophoraceae</taxon>
        <taxon>Rhizophora</taxon>
    </lineage>
</organism>
<feature type="compositionally biased region" description="Acidic residues" evidence="1">
    <location>
        <begin position="83"/>
        <end position="93"/>
    </location>
</feature>
<dbReference type="GO" id="GO:0009507">
    <property type="term" value="C:chloroplast"/>
    <property type="evidence" value="ECO:0007669"/>
    <property type="project" value="TreeGrafter"/>
</dbReference>
<evidence type="ECO:0000313" key="3">
    <source>
        <dbReference type="EMBL" id="MBX13816.1"/>
    </source>
</evidence>
<sequence length="110" mass="12408">MAATLSLTFLTQNFPKIPSYQALPRVYNRPLLMINLKNRAHLVPCSAKKKISFVDQILDYIEGGPKLRRWYGAPDLVPKDGPTEDEFSEEDEPRDAVLVTDGDSEIGQFV</sequence>
<accession>A0A2P2L780</accession>
<proteinExistence type="predicted"/>
<evidence type="ECO:0000313" key="2">
    <source>
        <dbReference type="EMBL" id="MBX13814.1"/>
    </source>
</evidence>
<dbReference type="EMBL" id="GGEC01033332">
    <property type="protein sequence ID" value="MBX13816.1"/>
    <property type="molecule type" value="Transcribed_RNA"/>
</dbReference>
<dbReference type="EMBL" id="GGEC01033330">
    <property type="protein sequence ID" value="MBX13814.1"/>
    <property type="molecule type" value="Transcribed_RNA"/>
</dbReference>
<feature type="region of interest" description="Disordered" evidence="1">
    <location>
        <begin position="78"/>
        <end position="110"/>
    </location>
</feature>
<name>A0A2P2L780_RHIMU</name>
<dbReference type="AlphaFoldDB" id="A0A2P2L780"/>
<evidence type="ECO:0000256" key="1">
    <source>
        <dbReference type="SAM" id="MobiDB-lite"/>
    </source>
</evidence>
<reference evidence="3" key="1">
    <citation type="submission" date="2018-02" db="EMBL/GenBank/DDBJ databases">
        <title>Rhizophora mucronata_Transcriptome.</title>
        <authorList>
            <person name="Meera S.P."/>
            <person name="Sreeshan A."/>
            <person name="Augustine A."/>
        </authorList>
    </citation>
    <scope>NUCLEOTIDE SEQUENCE</scope>
    <source>
        <tissue evidence="3">Leaf</tissue>
    </source>
</reference>
<protein>
    <submittedName>
        <fullName evidence="2">Uncharacterized protein At5g02240 isoform X1</fullName>
    </submittedName>
    <submittedName>
        <fullName evidence="3">Uncharacterized protein MANES_11G021300</fullName>
    </submittedName>
</protein>
<dbReference type="PANTHER" id="PTHR47869">
    <property type="entry name" value="OS03G0410700 PROTEIN"/>
    <property type="match status" value="1"/>
</dbReference>
<dbReference type="PANTHER" id="PTHR47869:SF2">
    <property type="entry name" value="OS03G0410700 PROTEIN"/>
    <property type="match status" value="1"/>
</dbReference>
<dbReference type="EMBL" id="GGEC01033331">
    <property type="protein sequence ID" value="MBX13815.1"/>
    <property type="molecule type" value="Transcribed_RNA"/>
</dbReference>